<dbReference type="InterPro" id="IPR007061">
    <property type="entry name" value="MST-like"/>
</dbReference>
<dbReference type="RefSeq" id="WP_188376376.1">
    <property type="nucleotide sequence ID" value="NZ_BMEL01000001.1"/>
</dbReference>
<evidence type="ECO:0000313" key="2">
    <source>
        <dbReference type="Proteomes" id="UP000660110"/>
    </source>
</evidence>
<reference evidence="1" key="2">
    <citation type="submission" date="2020-09" db="EMBL/GenBank/DDBJ databases">
        <authorList>
            <person name="Sun Q."/>
            <person name="Zhou Y."/>
        </authorList>
    </citation>
    <scope>NUCLEOTIDE SEQUENCE</scope>
    <source>
        <strain evidence="1">CGMCC 1.12153</strain>
    </source>
</reference>
<organism evidence="1 2">
    <name type="scientific">Halobacillus andaensis</name>
    <dbReference type="NCBI Taxonomy" id="1176239"/>
    <lineage>
        <taxon>Bacteria</taxon>
        <taxon>Bacillati</taxon>
        <taxon>Bacillota</taxon>
        <taxon>Bacilli</taxon>
        <taxon>Bacillales</taxon>
        <taxon>Bacillaceae</taxon>
        <taxon>Halobacillus</taxon>
    </lineage>
</organism>
<evidence type="ECO:0008006" key="3">
    <source>
        <dbReference type="Google" id="ProtNLM"/>
    </source>
</evidence>
<gene>
    <name evidence="1" type="ORF">GCM10010954_10320</name>
</gene>
<dbReference type="Proteomes" id="UP000660110">
    <property type="component" value="Unassembled WGS sequence"/>
</dbReference>
<protein>
    <recommendedName>
        <fullName evidence="3">DUF664 domain-containing protein</fullName>
    </recommendedName>
</protein>
<dbReference type="Gene3D" id="1.20.120.450">
    <property type="entry name" value="dinb family like domain"/>
    <property type="match status" value="1"/>
</dbReference>
<comment type="caution">
    <text evidence="1">The sequence shown here is derived from an EMBL/GenBank/DDBJ whole genome shotgun (WGS) entry which is preliminary data.</text>
</comment>
<keyword evidence="2" id="KW-1185">Reference proteome</keyword>
<accession>A0A917B0X0</accession>
<dbReference type="Pfam" id="PF04978">
    <property type="entry name" value="MST"/>
    <property type="match status" value="1"/>
</dbReference>
<reference evidence="1" key="1">
    <citation type="journal article" date="2014" name="Int. J. Syst. Evol. Microbiol.">
        <title>Complete genome sequence of Corynebacterium casei LMG S-19264T (=DSM 44701T), isolated from a smear-ripened cheese.</title>
        <authorList>
            <consortium name="US DOE Joint Genome Institute (JGI-PGF)"/>
            <person name="Walter F."/>
            <person name="Albersmeier A."/>
            <person name="Kalinowski J."/>
            <person name="Ruckert C."/>
        </authorList>
    </citation>
    <scope>NUCLEOTIDE SEQUENCE</scope>
    <source>
        <strain evidence="1">CGMCC 1.12153</strain>
    </source>
</reference>
<name>A0A917B0X0_HALAA</name>
<dbReference type="AlphaFoldDB" id="A0A917B0X0"/>
<sequence>MIHYQIEPVEGYSPKVGELVSMLEHTKEVTLEEVAYLTVEELDALPYEQGNSIAALLYHIAAIEFVHQVISFENRDLTEREKSKWGIALELGEMARRSIKYKDIHYYTALLNEVRADTLKQLKVKDDKWLCELKHWPNGIPHNNYYLWYHVMEDEINHRGQIRMMKRLLNNKELL</sequence>
<evidence type="ECO:0000313" key="1">
    <source>
        <dbReference type="EMBL" id="GGF13527.1"/>
    </source>
</evidence>
<proteinExistence type="predicted"/>
<dbReference type="InterPro" id="IPR034660">
    <property type="entry name" value="DinB/YfiT-like"/>
</dbReference>
<dbReference type="SUPFAM" id="SSF109854">
    <property type="entry name" value="DinB/YfiT-like putative metalloenzymes"/>
    <property type="match status" value="1"/>
</dbReference>
<dbReference type="EMBL" id="BMEL01000001">
    <property type="protein sequence ID" value="GGF13527.1"/>
    <property type="molecule type" value="Genomic_DNA"/>
</dbReference>